<gene>
    <name evidence="3" type="ORF">DP107_17470</name>
</gene>
<sequence>MPDCDYCEESFGSEEAYLKHLAGTHEGELGPIDKRRIGEADDDDGSLADAAGPIALGAIVLFAGATIAYLVFFAGSGSASDGPSGLGSVHGHGTINMTVTGQQVDFSRPEYQRPGENRFFHFEGGNGRIWHVHGEGVTLQYAMNTLDIGVTSDSVTFQGTTYEDADPEYDVEVTVGGEAVDPSEYVLTGSNRTPEARRTSSGSHVRIIVTRTN</sequence>
<evidence type="ECO:0000259" key="2">
    <source>
        <dbReference type="PROSITE" id="PS50157"/>
    </source>
</evidence>
<comment type="caution">
    <text evidence="3">The sequence shown here is derived from an EMBL/GenBank/DDBJ whole genome shotgun (WGS) entry which is preliminary data.</text>
</comment>
<evidence type="ECO:0000313" key="4">
    <source>
        <dbReference type="Proteomes" id="UP000319894"/>
    </source>
</evidence>
<organism evidence="3 4">
    <name type="scientific">Haloglomus irregulare</name>
    <dbReference type="NCBI Taxonomy" id="2234134"/>
    <lineage>
        <taxon>Archaea</taxon>
        <taxon>Methanobacteriati</taxon>
        <taxon>Methanobacteriota</taxon>
        <taxon>Stenosarchaea group</taxon>
        <taxon>Halobacteria</taxon>
        <taxon>Halobacteriales</taxon>
        <taxon>Natronomonadaceae</taxon>
        <taxon>Haloglomus</taxon>
    </lineage>
</organism>
<feature type="transmembrane region" description="Helical" evidence="1">
    <location>
        <begin position="54"/>
        <end position="74"/>
    </location>
</feature>
<dbReference type="InParanoid" id="A0A554MUW5"/>
<evidence type="ECO:0000313" key="3">
    <source>
        <dbReference type="EMBL" id="TSD08925.1"/>
    </source>
</evidence>
<accession>A0A554MUW5</accession>
<dbReference type="Proteomes" id="UP000319894">
    <property type="component" value="Unassembled WGS sequence"/>
</dbReference>
<keyword evidence="1" id="KW-1133">Transmembrane helix</keyword>
<keyword evidence="1" id="KW-0472">Membrane</keyword>
<proteinExistence type="predicted"/>
<name>A0A554MUW5_9EURY</name>
<dbReference type="EMBL" id="QMDX01000020">
    <property type="protein sequence ID" value="TSD08925.1"/>
    <property type="molecule type" value="Genomic_DNA"/>
</dbReference>
<dbReference type="OrthoDB" id="2572at2157"/>
<reference evidence="3 4" key="1">
    <citation type="submission" date="2018-06" db="EMBL/GenBank/DDBJ databases">
        <title>Natronomonas sp. F16-60 a new haloarchaeon isolated from a solar saltern of Isla Cristina, Huelva, Spain.</title>
        <authorList>
            <person name="Duran-Viseras A."/>
            <person name="Sanchez-Porro C."/>
            <person name="Ventosa A."/>
        </authorList>
    </citation>
    <scope>NUCLEOTIDE SEQUENCE [LARGE SCALE GENOMIC DNA]</scope>
    <source>
        <strain evidence="3 4">F16-60</strain>
    </source>
</reference>
<evidence type="ECO:0000256" key="1">
    <source>
        <dbReference type="SAM" id="Phobius"/>
    </source>
</evidence>
<keyword evidence="1" id="KW-0812">Transmembrane</keyword>
<dbReference type="PROSITE" id="PS00028">
    <property type="entry name" value="ZINC_FINGER_C2H2_1"/>
    <property type="match status" value="1"/>
</dbReference>
<dbReference type="InterPro" id="IPR013087">
    <property type="entry name" value="Znf_C2H2_type"/>
</dbReference>
<dbReference type="AlphaFoldDB" id="A0A554MUW5"/>
<feature type="domain" description="C2H2-type" evidence="2">
    <location>
        <begin position="2"/>
        <end position="30"/>
    </location>
</feature>
<protein>
    <recommendedName>
        <fullName evidence="2">C2H2-type domain-containing protein</fullName>
    </recommendedName>
</protein>
<keyword evidence="4" id="KW-1185">Reference proteome</keyword>
<dbReference type="RefSeq" id="WP_144263406.1">
    <property type="nucleotide sequence ID" value="NZ_QMDX01000020.1"/>
</dbReference>
<dbReference type="PROSITE" id="PS50157">
    <property type="entry name" value="ZINC_FINGER_C2H2_2"/>
    <property type="match status" value="1"/>
</dbReference>